<feature type="region of interest" description="Disordered" evidence="1">
    <location>
        <begin position="1"/>
        <end position="40"/>
    </location>
</feature>
<accession>A0AAD4S339</accession>
<evidence type="ECO:0000256" key="1">
    <source>
        <dbReference type="SAM" id="MobiDB-lite"/>
    </source>
</evidence>
<dbReference type="AlphaFoldDB" id="A0AAD4S339"/>
<organism evidence="2 3">
    <name type="scientific">Papaver atlanticum</name>
    <dbReference type="NCBI Taxonomy" id="357466"/>
    <lineage>
        <taxon>Eukaryota</taxon>
        <taxon>Viridiplantae</taxon>
        <taxon>Streptophyta</taxon>
        <taxon>Embryophyta</taxon>
        <taxon>Tracheophyta</taxon>
        <taxon>Spermatophyta</taxon>
        <taxon>Magnoliopsida</taxon>
        <taxon>Ranunculales</taxon>
        <taxon>Papaveraceae</taxon>
        <taxon>Papaveroideae</taxon>
        <taxon>Papaver</taxon>
    </lineage>
</organism>
<evidence type="ECO:0000313" key="3">
    <source>
        <dbReference type="Proteomes" id="UP001202328"/>
    </source>
</evidence>
<name>A0AAD4S339_9MAGN</name>
<gene>
    <name evidence="2" type="ORF">MKW98_029586</name>
</gene>
<dbReference type="Proteomes" id="UP001202328">
    <property type="component" value="Unassembled WGS sequence"/>
</dbReference>
<reference evidence="2" key="1">
    <citation type="submission" date="2022-04" db="EMBL/GenBank/DDBJ databases">
        <title>A functionally conserved STORR gene fusion in Papaver species that diverged 16.8 million years ago.</title>
        <authorList>
            <person name="Catania T."/>
        </authorList>
    </citation>
    <scope>NUCLEOTIDE SEQUENCE</scope>
    <source>
        <strain evidence="2">S-188037</strain>
    </source>
</reference>
<sequence length="82" mass="9341">MKRMTGKKCQEGEPDAAERRPRSGFPIVRGDRRRPSCGASRPIGKTIETHLMFDCDFALAIWRWIASVLGYDFLSNSVVKIR</sequence>
<keyword evidence="3" id="KW-1185">Reference proteome</keyword>
<proteinExistence type="predicted"/>
<evidence type="ECO:0000313" key="2">
    <source>
        <dbReference type="EMBL" id="KAI3858112.1"/>
    </source>
</evidence>
<feature type="compositionally biased region" description="Basic and acidic residues" evidence="1">
    <location>
        <begin position="8"/>
        <end position="21"/>
    </location>
</feature>
<dbReference type="EMBL" id="JAJJMB010014788">
    <property type="protein sequence ID" value="KAI3858112.1"/>
    <property type="molecule type" value="Genomic_DNA"/>
</dbReference>
<comment type="caution">
    <text evidence="2">The sequence shown here is derived from an EMBL/GenBank/DDBJ whole genome shotgun (WGS) entry which is preliminary data.</text>
</comment>
<protein>
    <submittedName>
        <fullName evidence="2">Uncharacterized protein</fullName>
    </submittedName>
</protein>